<evidence type="ECO:0000313" key="2">
    <source>
        <dbReference type="EMBL" id="PIL27238.1"/>
    </source>
</evidence>
<accession>A0A2G8S109</accession>
<dbReference type="OrthoDB" id="5392716at2759"/>
<evidence type="ECO:0000256" key="1">
    <source>
        <dbReference type="SAM" id="MobiDB-lite"/>
    </source>
</evidence>
<gene>
    <name evidence="2" type="ORF">GSI_10382</name>
</gene>
<sequence>MPNLDGFNGRDNGTQPPDGELPAELLQYTKERLPLDRRLDRLKKKFGYIIGTTHIVSNIIRTTKLKKLNKKFDIPSARWPLPLPVATAVVCDAIATDVHKRNGPDTVMRIISSQGKYAIPRSITRAIMRDNDPLGFEVRYHASRAPIPRGVLTAKGLNHEGSADGHEKFSSMALQMGPVGFGIYAFREKLSGCILHGAVVPNVRKASTIGHVYLDMVSVHGCIFCQLTVDHGSETGDMYAAHAALRRLYAPELDETEWKLFVAITSTHNVCIENIWMRWLKTSGRNVQSIILQGKTNSLFNPLDEVDMYVILLIIDTVEMLIKSLFSNLFQWLWPQIVQIEFDKFMDYWNCH</sequence>
<dbReference type="EMBL" id="AYKW01000034">
    <property type="protein sequence ID" value="PIL27238.1"/>
    <property type="molecule type" value="Genomic_DNA"/>
</dbReference>
<organism evidence="2 3">
    <name type="scientific">Ganoderma sinense ZZ0214-1</name>
    <dbReference type="NCBI Taxonomy" id="1077348"/>
    <lineage>
        <taxon>Eukaryota</taxon>
        <taxon>Fungi</taxon>
        <taxon>Dikarya</taxon>
        <taxon>Basidiomycota</taxon>
        <taxon>Agaricomycotina</taxon>
        <taxon>Agaricomycetes</taxon>
        <taxon>Polyporales</taxon>
        <taxon>Polyporaceae</taxon>
        <taxon>Ganoderma</taxon>
    </lineage>
</organism>
<feature type="region of interest" description="Disordered" evidence="1">
    <location>
        <begin position="1"/>
        <end position="21"/>
    </location>
</feature>
<reference evidence="2 3" key="1">
    <citation type="journal article" date="2015" name="Sci. Rep.">
        <title>Chromosome-level genome map provides insights into diverse defense mechanisms in the medicinal fungus Ganoderma sinense.</title>
        <authorList>
            <person name="Zhu Y."/>
            <person name="Xu J."/>
            <person name="Sun C."/>
            <person name="Zhou S."/>
            <person name="Xu H."/>
            <person name="Nelson D.R."/>
            <person name="Qian J."/>
            <person name="Song J."/>
            <person name="Luo H."/>
            <person name="Xiang L."/>
            <person name="Li Y."/>
            <person name="Xu Z."/>
            <person name="Ji A."/>
            <person name="Wang L."/>
            <person name="Lu S."/>
            <person name="Hayward A."/>
            <person name="Sun W."/>
            <person name="Li X."/>
            <person name="Schwartz D.C."/>
            <person name="Wang Y."/>
            <person name="Chen S."/>
        </authorList>
    </citation>
    <scope>NUCLEOTIDE SEQUENCE [LARGE SCALE GENOMIC DNA]</scope>
    <source>
        <strain evidence="2 3">ZZ0214-1</strain>
    </source>
</reference>
<keyword evidence="3" id="KW-1185">Reference proteome</keyword>
<dbReference type="PANTHER" id="PTHR46177:SF1">
    <property type="entry name" value="INTEGRASE CATALYTIC DOMAIN-CONTAINING PROTEIN"/>
    <property type="match status" value="1"/>
</dbReference>
<dbReference type="PANTHER" id="PTHR46177">
    <property type="entry name" value="INTEGRASE CATALYTIC DOMAIN-CONTAINING PROTEIN"/>
    <property type="match status" value="1"/>
</dbReference>
<dbReference type="AlphaFoldDB" id="A0A2G8S109"/>
<dbReference type="STRING" id="1077348.A0A2G8S109"/>
<name>A0A2G8S109_9APHY</name>
<evidence type="ECO:0000313" key="3">
    <source>
        <dbReference type="Proteomes" id="UP000230002"/>
    </source>
</evidence>
<proteinExistence type="predicted"/>
<protein>
    <submittedName>
        <fullName evidence="2">Uncharacterized protein</fullName>
    </submittedName>
</protein>
<dbReference type="Proteomes" id="UP000230002">
    <property type="component" value="Unassembled WGS sequence"/>
</dbReference>
<comment type="caution">
    <text evidence="2">The sequence shown here is derived from an EMBL/GenBank/DDBJ whole genome shotgun (WGS) entry which is preliminary data.</text>
</comment>